<evidence type="ECO:0000259" key="9">
    <source>
        <dbReference type="PROSITE" id="PS51034"/>
    </source>
</evidence>
<evidence type="ECO:0000256" key="4">
    <source>
        <dbReference type="ARBA" id="ARBA00022692"/>
    </source>
</evidence>
<reference evidence="10" key="2">
    <citation type="submission" date="2019-04" db="EMBL/GenBank/DDBJ databases">
        <authorList>
            <person name="Howe K."/>
            <person name="Paulini M."/>
            <person name="Williams G."/>
        </authorList>
    </citation>
    <scope>NUCLEOTIDE SEQUENCE [LARGE SCALE GENOMIC DNA]</scope>
    <source>
        <strain evidence="10">FR3</strain>
    </source>
</reference>
<dbReference type="GO" id="GO:0042302">
    <property type="term" value="F:structural constituent of cuticle"/>
    <property type="evidence" value="ECO:0007669"/>
    <property type="project" value="UniProtKB-KW"/>
</dbReference>
<dbReference type="InterPro" id="IPR056953">
    <property type="entry name" value="CUT_N"/>
</dbReference>
<dbReference type="SMART" id="SM00241">
    <property type="entry name" value="ZP"/>
    <property type="match status" value="1"/>
</dbReference>
<dbReference type="OrthoDB" id="6139674at2759"/>
<accession>A0A8L7SNH9</accession>
<keyword evidence="7" id="KW-0472">Membrane</keyword>
<evidence type="ECO:0000313" key="12">
    <source>
        <dbReference type="WBParaSite" id="Bm12084.1"/>
    </source>
</evidence>
<dbReference type="Pfam" id="PF25057">
    <property type="entry name" value="CUT_N"/>
    <property type="match status" value="1"/>
</dbReference>
<dbReference type="InterPro" id="IPR057475">
    <property type="entry name" value="CUT_C"/>
</dbReference>
<evidence type="ECO:0000256" key="6">
    <source>
        <dbReference type="ARBA" id="ARBA00022989"/>
    </source>
</evidence>
<proteinExistence type="predicted"/>
<keyword evidence="11" id="KW-1185">Reference proteome</keyword>
<dbReference type="Proteomes" id="UP000006672">
    <property type="component" value="Unassembled WGS sequence"/>
</dbReference>
<protein>
    <submittedName>
        <fullName evidence="10 12">Cuticlin 1, putative</fullName>
    </submittedName>
</protein>
<dbReference type="GO" id="GO:0005886">
    <property type="term" value="C:plasma membrane"/>
    <property type="evidence" value="ECO:0007669"/>
    <property type="project" value="UniProtKB-SubCell"/>
</dbReference>
<evidence type="ECO:0000256" key="8">
    <source>
        <dbReference type="SAM" id="SignalP"/>
    </source>
</evidence>
<reference evidence="12" key="3">
    <citation type="submission" date="2022-04" db="UniProtKB">
        <authorList>
            <consortium name="WormBaseParasite"/>
        </authorList>
    </citation>
    <scope>IDENTIFICATION</scope>
</reference>
<dbReference type="PANTHER" id="PTHR22907:SF16">
    <property type="entry name" value="ZP DOMAIN-CONTAINING PROTEIN"/>
    <property type="match status" value="1"/>
</dbReference>
<dbReference type="InterPro" id="IPR051962">
    <property type="entry name" value="Cuticlin"/>
</dbReference>
<dbReference type="EMBL" id="CAAKNF010000194">
    <property type="protein sequence ID" value="VIO96900.1"/>
    <property type="molecule type" value="Genomic_DNA"/>
</dbReference>
<evidence type="ECO:0000256" key="1">
    <source>
        <dbReference type="ARBA" id="ARBA00004251"/>
    </source>
</evidence>
<evidence type="ECO:0000256" key="5">
    <source>
        <dbReference type="ARBA" id="ARBA00022729"/>
    </source>
</evidence>
<accession>A0A4E9FQA4</accession>
<feature type="chain" id="PRO_5023851507" evidence="8">
    <location>
        <begin position="32"/>
        <end position="408"/>
    </location>
</feature>
<dbReference type="KEGG" id="bmy:BM_BM12084"/>
<dbReference type="PANTHER" id="PTHR22907">
    <property type="entry name" value="GH04558P"/>
    <property type="match status" value="1"/>
</dbReference>
<dbReference type="GeneID" id="6099384"/>
<feature type="domain" description="ZP" evidence="9">
    <location>
        <begin position="45"/>
        <end position="288"/>
    </location>
</feature>
<evidence type="ECO:0000313" key="10">
    <source>
        <dbReference type="EMBL" id="VIO96900.1"/>
    </source>
</evidence>
<dbReference type="Pfam" id="PF25301">
    <property type="entry name" value="CUT_C"/>
    <property type="match status" value="1"/>
</dbReference>
<dbReference type="WBParaSite" id="Bm12084.1">
    <property type="protein sequence ID" value="Bm12084.1"/>
    <property type="gene ID" value="WBGene00232345"/>
</dbReference>
<keyword evidence="5 8" id="KW-0732">Signal</keyword>
<reference evidence="11" key="1">
    <citation type="journal article" date="2007" name="Science">
        <title>Draft genome of the filarial nematode parasite Brugia malayi.</title>
        <authorList>
            <person name="Ghedin E."/>
            <person name="Wang S."/>
            <person name="Spiro D."/>
            <person name="Caler E."/>
            <person name="Zhao Q."/>
            <person name="Crabtree J."/>
            <person name="Allen J.E."/>
            <person name="Delcher A.L."/>
            <person name="Guiliano D.B."/>
            <person name="Miranda-Saavedra D."/>
            <person name="Angiuoli S.V."/>
            <person name="Creasy T."/>
            <person name="Amedeo P."/>
            <person name="Haas B."/>
            <person name="El-Sayed N.M."/>
            <person name="Wortman J.R."/>
            <person name="Feldblyum T."/>
            <person name="Tallon L."/>
            <person name="Schatz M."/>
            <person name="Shumway M."/>
            <person name="Koo H."/>
            <person name="Salzberg S.L."/>
            <person name="Schobel S."/>
            <person name="Pertea M."/>
            <person name="Pop M."/>
            <person name="White O."/>
            <person name="Barton G.J."/>
            <person name="Carlow C.K."/>
            <person name="Crawford M.J."/>
            <person name="Daub J."/>
            <person name="Dimmic M.W."/>
            <person name="Estes C.F."/>
            <person name="Foster J.M."/>
            <person name="Ganatra M."/>
            <person name="Gregory W.F."/>
            <person name="Johnson N.M."/>
            <person name="Jin J."/>
            <person name="Komuniecki R."/>
            <person name="Korf I."/>
            <person name="Kumar S."/>
            <person name="Laney S."/>
            <person name="Li B.W."/>
            <person name="Li W."/>
            <person name="Lindblom T.H."/>
            <person name="Lustigman S."/>
            <person name="Ma D."/>
            <person name="Maina C.V."/>
            <person name="Martin D.M."/>
            <person name="McCarter J.P."/>
            <person name="McReynolds L."/>
            <person name="Mitreva M."/>
            <person name="Nutman T.B."/>
            <person name="Parkinson J."/>
            <person name="Peregrin-Alvarez J.M."/>
            <person name="Poole C."/>
            <person name="Ren Q."/>
            <person name="Saunders L."/>
            <person name="Sluder A.E."/>
            <person name="Smith K."/>
            <person name="Stanke M."/>
            <person name="Unnasch T.R."/>
            <person name="Ware J."/>
            <person name="Wei A.D."/>
            <person name="Weil G."/>
            <person name="Williams D.J."/>
            <person name="Zhang Y."/>
            <person name="Williams S.A."/>
            <person name="Fraser-Liggett C."/>
            <person name="Slatko B."/>
            <person name="Blaxter M.L."/>
            <person name="Scott A.L."/>
        </authorList>
    </citation>
    <scope>NUCLEOTIDE SEQUENCE</scope>
    <source>
        <strain evidence="11">FR3</strain>
    </source>
</reference>
<keyword evidence="4" id="KW-0812">Transmembrane</keyword>
<dbReference type="PROSITE" id="PS51034">
    <property type="entry name" value="ZP_2"/>
    <property type="match status" value="1"/>
</dbReference>
<comment type="subcellular location">
    <subcellularLocation>
        <location evidence="1">Cell membrane</location>
        <topology evidence="1">Single-pass type I membrane protein</topology>
    </subcellularLocation>
</comment>
<dbReference type="RefSeq" id="XP_001895934.2">
    <property type="nucleotide sequence ID" value="XM_001895899.2"/>
</dbReference>
<dbReference type="InterPro" id="IPR001507">
    <property type="entry name" value="ZP_dom"/>
</dbReference>
<organism evidence="10">
    <name type="scientific">Brugia malayi</name>
    <name type="common">Filarial nematode worm</name>
    <dbReference type="NCBI Taxonomy" id="6279"/>
    <lineage>
        <taxon>Eukaryota</taxon>
        <taxon>Metazoa</taxon>
        <taxon>Ecdysozoa</taxon>
        <taxon>Nematoda</taxon>
        <taxon>Chromadorea</taxon>
        <taxon>Rhabditida</taxon>
        <taxon>Spirurina</taxon>
        <taxon>Spiruromorpha</taxon>
        <taxon>Filarioidea</taxon>
        <taxon>Onchocercidae</taxon>
        <taxon>Brugia</taxon>
    </lineage>
</organism>
<gene>
    <name evidence="10" type="primary">Bma-cutl-14</name>
    <name evidence="10" type="ORF">BM_BM12084</name>
</gene>
<evidence type="ECO:0000256" key="2">
    <source>
        <dbReference type="ARBA" id="ARBA00022460"/>
    </source>
</evidence>
<evidence type="ECO:0000256" key="7">
    <source>
        <dbReference type="ARBA" id="ARBA00023136"/>
    </source>
</evidence>
<keyword evidence="3" id="KW-1003">Cell membrane</keyword>
<evidence type="ECO:0000256" key="3">
    <source>
        <dbReference type="ARBA" id="ARBA00022475"/>
    </source>
</evidence>
<dbReference type="CTD" id="6099384"/>
<feature type="signal peptide" evidence="8">
    <location>
        <begin position="1"/>
        <end position="31"/>
    </location>
</feature>
<keyword evidence="6" id="KW-1133">Transmembrane helix</keyword>
<keyword evidence="2" id="KW-0193">Cuticle</keyword>
<evidence type="ECO:0000313" key="11">
    <source>
        <dbReference type="Proteomes" id="UP000006672"/>
    </source>
</evidence>
<dbReference type="AlphaFoldDB" id="A0A4E9FQA4"/>
<name>A0A4E9FQA4_BRUMA</name>
<sequence length="408" mass="45492">MTQRVASTVATLSIPLLLLIQAIMHSQLVHSIPIPNSQIGKAEVECGEDTIEVVFLTESVFQGRIYVVGHSNDERCVSRDTGRQTTSITVRKDQCGVSITRSTNPPGMFANVKVMISFHEEFITKVDRGYEISCFYMEADKTVTYPLTVSMKSLEPFTELAEMPRCHYEVVDPISMEPLSVVSVGSKLLHKWKCDSTSTNLWCMTVHSCFVEDGSGTQFVILNEDGCAIDRYLLDNLEYGPNELEAQKEAHAFKFADKVVVNFQCSVRLDIRDGECPKPRCRDLSNQKKAVRRRALPDLPLALNLTDRMAEVDVRSQQLDVLDTQLDFGVSPNNPRIAAQIRRLQRPQGDCISMTSAVLGVSFCASVILVDFTFAYNQKFISYIRAIENLLVVPIICDGSGRDLSSGS</sequence>